<sequence length="216" mass="23384">MSPPKPKVVLLALSKLPSFDIMHSKLLDALRSNTSLLEVTTEGAADILLNGIARPIVLVVDSALTEEQFASQRAAAISFVHRGGTLIFVCDFVSNTSFSDMTQLFADFSLPWTADSSHRKVNHVNAAALQMDTSRLLPFYSPKAVLLAKVQPSNIIYSATSRTDEMVYIPEPVNNQSLTSTALGKVGRGRVGYVGDVGRQGGTLQVIMTMCGLRDR</sequence>
<evidence type="ECO:0000313" key="2">
    <source>
        <dbReference type="Proteomes" id="UP000799537"/>
    </source>
</evidence>
<dbReference type="GeneID" id="54563173"/>
<evidence type="ECO:0000313" key="1">
    <source>
        <dbReference type="EMBL" id="KAF2159110.1"/>
    </source>
</evidence>
<reference evidence="1" key="1">
    <citation type="journal article" date="2020" name="Stud. Mycol.">
        <title>101 Dothideomycetes genomes: a test case for predicting lifestyles and emergence of pathogens.</title>
        <authorList>
            <person name="Haridas S."/>
            <person name="Albert R."/>
            <person name="Binder M."/>
            <person name="Bloem J."/>
            <person name="Labutti K."/>
            <person name="Salamov A."/>
            <person name="Andreopoulos B."/>
            <person name="Baker S."/>
            <person name="Barry K."/>
            <person name="Bills G."/>
            <person name="Bluhm B."/>
            <person name="Cannon C."/>
            <person name="Castanera R."/>
            <person name="Culley D."/>
            <person name="Daum C."/>
            <person name="Ezra D."/>
            <person name="Gonzalez J."/>
            <person name="Henrissat B."/>
            <person name="Kuo A."/>
            <person name="Liang C."/>
            <person name="Lipzen A."/>
            <person name="Lutzoni F."/>
            <person name="Magnuson J."/>
            <person name="Mondo S."/>
            <person name="Nolan M."/>
            <person name="Ohm R."/>
            <person name="Pangilinan J."/>
            <person name="Park H.-J."/>
            <person name="Ramirez L."/>
            <person name="Alfaro M."/>
            <person name="Sun H."/>
            <person name="Tritt A."/>
            <person name="Yoshinaga Y."/>
            <person name="Zwiers L.-H."/>
            <person name="Turgeon B."/>
            <person name="Goodwin S."/>
            <person name="Spatafora J."/>
            <person name="Crous P."/>
            <person name="Grigoriev I."/>
        </authorList>
    </citation>
    <scope>NUCLEOTIDE SEQUENCE</scope>
    <source>
        <strain evidence="1">ATCC 36951</strain>
    </source>
</reference>
<gene>
    <name evidence="1" type="ORF">M409DRAFT_30391</name>
</gene>
<proteinExistence type="predicted"/>
<name>A0A6A6BYW9_ZASCE</name>
<dbReference type="RefSeq" id="XP_033659999.1">
    <property type="nucleotide sequence ID" value="XM_033809901.1"/>
</dbReference>
<dbReference type="Proteomes" id="UP000799537">
    <property type="component" value="Unassembled WGS sequence"/>
</dbReference>
<dbReference type="OrthoDB" id="167809at2759"/>
<accession>A0A6A6BYW9</accession>
<keyword evidence="2" id="KW-1185">Reference proteome</keyword>
<dbReference type="EMBL" id="ML993642">
    <property type="protein sequence ID" value="KAF2159110.1"/>
    <property type="molecule type" value="Genomic_DNA"/>
</dbReference>
<protein>
    <submittedName>
        <fullName evidence="1">Uncharacterized protein</fullName>
    </submittedName>
</protein>
<dbReference type="AlphaFoldDB" id="A0A6A6BYW9"/>
<organism evidence="1 2">
    <name type="scientific">Zasmidium cellare ATCC 36951</name>
    <dbReference type="NCBI Taxonomy" id="1080233"/>
    <lineage>
        <taxon>Eukaryota</taxon>
        <taxon>Fungi</taxon>
        <taxon>Dikarya</taxon>
        <taxon>Ascomycota</taxon>
        <taxon>Pezizomycotina</taxon>
        <taxon>Dothideomycetes</taxon>
        <taxon>Dothideomycetidae</taxon>
        <taxon>Mycosphaerellales</taxon>
        <taxon>Mycosphaerellaceae</taxon>
        <taxon>Zasmidium</taxon>
    </lineage>
</organism>